<dbReference type="GO" id="GO:0000723">
    <property type="term" value="P:telomere maintenance"/>
    <property type="evidence" value="ECO:0007669"/>
    <property type="project" value="TreeGrafter"/>
</dbReference>
<evidence type="ECO:0000256" key="4">
    <source>
        <dbReference type="ARBA" id="ARBA00022895"/>
    </source>
</evidence>
<dbReference type="GO" id="GO:0000781">
    <property type="term" value="C:chromosome, telomeric region"/>
    <property type="evidence" value="ECO:0007669"/>
    <property type="project" value="UniProtKB-SubCell"/>
</dbReference>
<keyword evidence="6" id="KW-0131">Cell cycle</keyword>
<evidence type="ECO:0000313" key="8">
    <source>
        <dbReference type="EMBL" id="CAD6337516.1"/>
    </source>
</evidence>
<keyword evidence="5" id="KW-0539">Nucleus</keyword>
<evidence type="ECO:0000256" key="6">
    <source>
        <dbReference type="ARBA" id="ARBA00023306"/>
    </source>
</evidence>
<reference evidence="8" key="1">
    <citation type="submission" date="2020-10" db="EMBL/GenBank/DDBJ databases">
        <authorList>
            <person name="Han B."/>
            <person name="Lu T."/>
            <person name="Zhao Q."/>
            <person name="Huang X."/>
            <person name="Zhao Y."/>
        </authorList>
    </citation>
    <scope>NUCLEOTIDE SEQUENCE</scope>
</reference>
<dbReference type="AlphaFoldDB" id="A0A811S4Z7"/>
<evidence type="ECO:0000313" key="9">
    <source>
        <dbReference type="Proteomes" id="UP000604825"/>
    </source>
</evidence>
<dbReference type="Pfam" id="PF12231">
    <property type="entry name" value="Rif1_N"/>
    <property type="match status" value="1"/>
</dbReference>
<sequence length="1078" mass="121934">MEPPPVDRQVAEIAAEPDRAAAYARLLLLQRGCADDPSAAADLAAELPSTLLPLLLRDAAADDEAVAASALKCLGFALYHPVIVSTISAQMAQLVLDTLVQIIMNTRMKSSCNLGVWCFSVQQLEPLIIEDRADPMLIAIVHALDNPFGSLSTTFEAAQAILKLADQSPKRMRDQSCLWVPPVYRRLLSADKTERDMAERCLIKVSCLILPPQPLLSKAVASDLEQKLLSCMVNMLDDPSKKVQTVKSWGWIISLLGPDAVNNRPLLNKLLKVPEQMFTDLNPQVLVATMVSWKKLVDAFFPSQATEIVVQQTVIPPLKPIEQASAQVKRIRLIMVPLCRVLSRSRNIVLSSSCLNTWHYLLHRLGNLINHLPILKAAFGPILKIVFSFGINDQNKLLWSFCLNLFHDFVSSKNRDREDLCPPVNQNLLAQSCMHIKALLDVQHIKWLPWDISCFHFQLDILGIILKPELFQDMIPETLVIVMDSATEIFRFLLQGIQIELREQHAYEQVSQCITNVCTFAKKLLLDHIGKNSVNKRATLLEFGLRFVKVIVDELDHSLLASEDIEVCLDIEHIKENQHAEYSPKVSLPRIRSLSYMEMVSPAVYVAALSLSMISQYTGELSRRDAEKLVLILASSSNVLESFRIAVSFMYMQIGRPTCNRERLKWLMVWNSFAKQLNSQIISYLETNSGLSYHDVLHQFFCYPILYFLYPKGISILLNAENSSESNVSVLQDLEMESTIGVYRSLSTNSCNSKFSSKVFFDGFYQYLVCTIDENMALFQANLEHLSEKFENATILSALGEIVIGLLQNDQMLTTANQELKETSEDSFVCRQPKLFLNWFKLANRFMRLSSFHFKANPAGQHQVTSRFFSTLSNFAGHIVLKEHVLLLFEIIGDQLTEWLSLTTILYSETQQGEIIVHLENLWLKMVECLKRSQLVSDVPLINQKQRLLQVALNHPHHPISDATASVCRAATHVNTILHPGCLISEFDELLMHRRKDLDSSRKTVITSNSTELMAERDGGSVNVSVGLGRKRLKIMKYSTKPKEFNKSTAHMGFSPRNMENRVCRKPELILEMLQRKT</sequence>
<dbReference type="EMBL" id="CAJGYO010000018">
    <property type="protein sequence ID" value="CAD6337516.1"/>
    <property type="molecule type" value="Genomic_DNA"/>
</dbReference>
<comment type="caution">
    <text evidence="8">The sequence shown here is derived from an EMBL/GenBank/DDBJ whole genome shotgun (WGS) entry which is preliminary data.</text>
</comment>
<dbReference type="InterPro" id="IPR016024">
    <property type="entry name" value="ARM-type_fold"/>
</dbReference>
<evidence type="ECO:0000256" key="3">
    <source>
        <dbReference type="ARBA" id="ARBA00022454"/>
    </source>
</evidence>
<evidence type="ECO:0000256" key="1">
    <source>
        <dbReference type="ARBA" id="ARBA00004123"/>
    </source>
</evidence>
<organism evidence="8 9">
    <name type="scientific">Miscanthus lutarioriparius</name>
    <dbReference type="NCBI Taxonomy" id="422564"/>
    <lineage>
        <taxon>Eukaryota</taxon>
        <taxon>Viridiplantae</taxon>
        <taxon>Streptophyta</taxon>
        <taxon>Embryophyta</taxon>
        <taxon>Tracheophyta</taxon>
        <taxon>Spermatophyta</taxon>
        <taxon>Magnoliopsida</taxon>
        <taxon>Liliopsida</taxon>
        <taxon>Poales</taxon>
        <taxon>Poaceae</taxon>
        <taxon>PACMAD clade</taxon>
        <taxon>Panicoideae</taxon>
        <taxon>Andropogonodae</taxon>
        <taxon>Andropogoneae</taxon>
        <taxon>Saccharinae</taxon>
        <taxon>Miscanthus</taxon>
    </lineage>
</organism>
<feature type="domain" description="Telomere-associated protein Rif1 N-terminal" evidence="7">
    <location>
        <begin position="58"/>
        <end position="366"/>
    </location>
</feature>
<keyword evidence="9" id="KW-1185">Reference proteome</keyword>
<dbReference type="SUPFAM" id="SSF48371">
    <property type="entry name" value="ARM repeat"/>
    <property type="match status" value="1"/>
</dbReference>
<keyword evidence="3" id="KW-0158">Chromosome</keyword>
<evidence type="ECO:0000259" key="7">
    <source>
        <dbReference type="Pfam" id="PF12231"/>
    </source>
</evidence>
<comment type="subcellular location">
    <subcellularLocation>
        <location evidence="2">Chromosome</location>
        <location evidence="2">Telomere</location>
    </subcellularLocation>
    <subcellularLocation>
        <location evidence="1">Nucleus</location>
    </subcellularLocation>
</comment>
<dbReference type="Proteomes" id="UP000604825">
    <property type="component" value="Unassembled WGS sequence"/>
</dbReference>
<dbReference type="PANTHER" id="PTHR22928">
    <property type="entry name" value="TELOMERE-ASSOCIATED PROTEIN RIF1"/>
    <property type="match status" value="1"/>
</dbReference>
<evidence type="ECO:0000256" key="2">
    <source>
        <dbReference type="ARBA" id="ARBA00004574"/>
    </source>
</evidence>
<evidence type="ECO:0000256" key="5">
    <source>
        <dbReference type="ARBA" id="ARBA00023242"/>
    </source>
</evidence>
<proteinExistence type="predicted"/>
<dbReference type="InterPro" id="IPR022031">
    <property type="entry name" value="Rif1_N"/>
</dbReference>
<gene>
    <name evidence="8" type="ORF">NCGR_LOCUS61614</name>
</gene>
<keyword evidence="4" id="KW-0779">Telomere</keyword>
<accession>A0A811S4Z7</accession>
<protein>
    <recommendedName>
        <fullName evidence="7">Telomere-associated protein Rif1 N-terminal domain-containing protein</fullName>
    </recommendedName>
</protein>
<name>A0A811S4Z7_9POAL</name>
<dbReference type="GO" id="GO:0005634">
    <property type="term" value="C:nucleus"/>
    <property type="evidence" value="ECO:0007669"/>
    <property type="project" value="UniProtKB-SubCell"/>
</dbReference>
<dbReference type="OrthoDB" id="5399929at2759"/>
<dbReference type="PANTHER" id="PTHR22928:SF3">
    <property type="entry name" value="TELOMERE-ASSOCIATED PROTEIN RIF1"/>
    <property type="match status" value="1"/>
</dbReference>